<protein>
    <submittedName>
        <fullName evidence="1">Phage T7 tail fibre protein</fullName>
    </submittedName>
</protein>
<proteinExistence type="predicted"/>
<accession>A0A486VIQ2</accession>
<organism evidence="1">
    <name type="scientific">Klebsiella pneumoniae</name>
    <dbReference type="NCBI Taxonomy" id="573"/>
    <lineage>
        <taxon>Bacteria</taxon>
        <taxon>Pseudomonadati</taxon>
        <taxon>Pseudomonadota</taxon>
        <taxon>Gammaproteobacteria</taxon>
        <taxon>Enterobacterales</taxon>
        <taxon>Enterobacteriaceae</taxon>
        <taxon>Klebsiella/Raoultella group</taxon>
        <taxon>Klebsiella</taxon>
        <taxon>Klebsiella pneumoniae complex</taxon>
    </lineage>
</organism>
<dbReference type="RefSeq" id="WP_071458097.1">
    <property type="nucleotide sequence ID" value="NZ_CP017934.1"/>
</dbReference>
<sequence length="720" mass="76712">MSVPNQTPYNIYTANGLTTVFAYEFYLISASDIQVTINGNEVTSGYTVSGVGNTGGGEVTFLTAPANGSTVIFERVTPTYRLTDYQDNGDLLADTVNKDFDRIWMAIQRAFIDLGLALTRPLFGGPFNAKGYRIANLADPVNAQDAATKNYVIEHGKSNLARTLRVPEQSVAILPTLALRKNKLLAFNDLGDPIPVLPESGSAADVMIELASSDGSMHVYRNASPLARIIRASILEYMTEADQQKLLIVPGANVIADYALKAAIADGVMVLDIPWNVGALNFGLDPAMLPLGFQFIGWGCRRPYTIDDDNSFLNCGVVIRVAAGASFPFYSTGRHVFRDIVFDGRDKTTYLFYSPNTATQFNGTRLEGCGFYRFAIGIGWASGGAARYIGTMKAYFCSISGNGDGVRNLIDSMMFGCTINANDRGVALTGGANNNFFGGCRNEWNTGDNWYAYQSVENQIFGELCDRAGRGGVVAGAKSSWILNGVNVRRSGANQPVGNDYSANFIIIDDGKIELSGVRTGVGANDSGDGGTISPSYNVSALGSGGGTLQVSGSDMTGFVTSAINQKATTLNKSITGNLGMDDDVNIGMTQVVKGRRIIGSQSSGTLAGSAGATLSLTKTNIFQNSFDTYITRSILIECRIGSQSLGDDIKIPVRFRRENLYYLDILTSGIVASSARIGLSGTGVTVSLSINSSTGLVTVQLTNVDGLERTVNVSMLPSM</sequence>
<evidence type="ECO:0000313" key="1">
    <source>
        <dbReference type="EMBL" id="VGM50949.1"/>
    </source>
</evidence>
<gene>
    <name evidence="1" type="ORF">SAMEA4873561_03913</name>
</gene>
<dbReference type="AlphaFoldDB" id="A0A486VIQ2"/>
<dbReference type="EMBL" id="CAAHDG010000011">
    <property type="protein sequence ID" value="VGM50949.1"/>
    <property type="molecule type" value="Genomic_DNA"/>
</dbReference>
<reference evidence="1" key="1">
    <citation type="submission" date="2019-03" db="EMBL/GenBank/DDBJ databases">
        <authorList>
            <consortium name="Pathogen Informatics"/>
        </authorList>
    </citation>
    <scope>NUCLEOTIDE SEQUENCE</scope>
    <source>
        <strain evidence="1">5012STDY7626360</strain>
    </source>
</reference>
<name>A0A486VIQ2_KLEPN</name>